<accession>A0A2W1BW27</accession>
<name>A0A2W1BW27_HELAM</name>
<keyword evidence="1" id="KW-0479">Metal-binding</keyword>
<proteinExistence type="predicted"/>
<dbReference type="Pfam" id="PF04500">
    <property type="entry name" value="FLYWCH"/>
    <property type="match status" value="2"/>
</dbReference>
<keyword evidence="6" id="KW-1185">Reference proteome</keyword>
<evidence type="ECO:0000313" key="6">
    <source>
        <dbReference type="Proteomes" id="UP000249218"/>
    </source>
</evidence>
<gene>
    <name evidence="5" type="primary">HaOG203941</name>
    <name evidence="5" type="ORF">B5X24_HaOG203941</name>
</gene>
<reference evidence="5 6" key="1">
    <citation type="journal article" date="2017" name="BMC Biol.">
        <title>Genomic innovations, transcriptional plasticity and gene loss underlying the evolution and divergence of two highly polyphagous and invasive Helicoverpa pest species.</title>
        <authorList>
            <person name="Pearce S.L."/>
            <person name="Clarke D.F."/>
            <person name="East P.D."/>
            <person name="Elfekih S."/>
            <person name="Gordon K.H."/>
            <person name="Jermiin L.S."/>
            <person name="McGaughran A."/>
            <person name="Oakeshott J.G."/>
            <person name="Papanikolaou A."/>
            <person name="Perera O.P."/>
            <person name="Rane R.V."/>
            <person name="Richards S."/>
            <person name="Tay W.T."/>
            <person name="Walsh T.K."/>
            <person name="Anderson A."/>
            <person name="Anderson C.J."/>
            <person name="Asgari S."/>
            <person name="Board P.G."/>
            <person name="Bretschneider A."/>
            <person name="Campbell P.M."/>
            <person name="Chertemps T."/>
            <person name="Christeller J.T."/>
            <person name="Coppin C.W."/>
            <person name="Downes S.J."/>
            <person name="Duan G."/>
            <person name="Farnsworth C.A."/>
            <person name="Good R.T."/>
            <person name="Han L.B."/>
            <person name="Han Y.C."/>
            <person name="Hatje K."/>
            <person name="Horne I."/>
            <person name="Huang Y.P."/>
            <person name="Hughes D.S."/>
            <person name="Jacquin-Joly E."/>
            <person name="James W."/>
            <person name="Jhangiani S."/>
            <person name="Kollmar M."/>
            <person name="Kuwar S.S."/>
            <person name="Li S."/>
            <person name="Liu N.Y."/>
            <person name="Maibeche M.T."/>
            <person name="Miller J.R."/>
            <person name="Montagne N."/>
            <person name="Perry T."/>
            <person name="Qu J."/>
            <person name="Song S.V."/>
            <person name="Sutton G.G."/>
            <person name="Vogel H."/>
            <person name="Walenz B.P."/>
            <person name="Xu W."/>
            <person name="Zhang H.J."/>
            <person name="Zou Z."/>
            <person name="Batterham P."/>
            <person name="Edwards O.R."/>
            <person name="Feyereisen R."/>
            <person name="Gibbs R.A."/>
            <person name="Heckel D.G."/>
            <person name="McGrath A."/>
            <person name="Robin C."/>
            <person name="Scherer S.E."/>
            <person name="Worley K.C."/>
            <person name="Wu Y.D."/>
        </authorList>
    </citation>
    <scope>NUCLEOTIDE SEQUENCE [LARGE SCALE GENOMIC DNA]</scope>
    <source>
        <strain evidence="5">Harm_GR_Male_#8</strain>
        <tissue evidence="5">Whole organism</tissue>
    </source>
</reference>
<keyword evidence="2" id="KW-0863">Zinc-finger</keyword>
<evidence type="ECO:0000259" key="4">
    <source>
        <dbReference type="Pfam" id="PF04500"/>
    </source>
</evidence>
<feature type="domain" description="FLYWCH-type" evidence="4">
    <location>
        <begin position="96"/>
        <end position="140"/>
    </location>
</feature>
<dbReference type="InterPro" id="IPR007588">
    <property type="entry name" value="Znf_FLYWCH"/>
</dbReference>
<dbReference type="Gene3D" id="2.20.25.240">
    <property type="match status" value="3"/>
</dbReference>
<dbReference type="AlphaFoldDB" id="A0A2W1BW27"/>
<dbReference type="Proteomes" id="UP000249218">
    <property type="component" value="Unassembled WGS sequence"/>
</dbReference>
<evidence type="ECO:0000256" key="2">
    <source>
        <dbReference type="ARBA" id="ARBA00022771"/>
    </source>
</evidence>
<keyword evidence="3" id="KW-0862">Zinc</keyword>
<sequence length="255" mass="29743">MQGVVGLHQPVSPVLLRVGSILPRHIPQEDETVIVRSYGDTSYLWYHGYRYSKSRESGDRDLWRIFLSNLSKCHDNFGDQFLFPLRDNFSIARFGTSLRGNPVILVGQFRFNKERANGIKTRWSCVKKRVLRCTASLMTTEGYPVPSYSTTQRGNIQMIVEGYRFYRSYAGQGSKVKWNCVKRSYSDSELIPEFLKSKFGRPVIELGGFRYNKRSDRNGRRASWRCVKKRRLQCPAFLVTMDKDVIEIRNRHNHN</sequence>
<dbReference type="GO" id="GO:0008270">
    <property type="term" value="F:zinc ion binding"/>
    <property type="evidence" value="ECO:0007669"/>
    <property type="project" value="UniProtKB-KW"/>
</dbReference>
<feature type="domain" description="FLYWCH-type" evidence="4">
    <location>
        <begin position="194"/>
        <end position="254"/>
    </location>
</feature>
<organism evidence="5 6">
    <name type="scientific">Helicoverpa armigera</name>
    <name type="common">Cotton bollworm</name>
    <name type="synonym">Heliothis armigera</name>
    <dbReference type="NCBI Taxonomy" id="29058"/>
    <lineage>
        <taxon>Eukaryota</taxon>
        <taxon>Metazoa</taxon>
        <taxon>Ecdysozoa</taxon>
        <taxon>Arthropoda</taxon>
        <taxon>Hexapoda</taxon>
        <taxon>Insecta</taxon>
        <taxon>Pterygota</taxon>
        <taxon>Neoptera</taxon>
        <taxon>Endopterygota</taxon>
        <taxon>Lepidoptera</taxon>
        <taxon>Glossata</taxon>
        <taxon>Ditrysia</taxon>
        <taxon>Noctuoidea</taxon>
        <taxon>Noctuidae</taxon>
        <taxon>Heliothinae</taxon>
        <taxon>Helicoverpa</taxon>
    </lineage>
</organism>
<dbReference type="EMBL" id="KZ149939">
    <property type="protein sequence ID" value="PZC76990.1"/>
    <property type="molecule type" value="Genomic_DNA"/>
</dbReference>
<evidence type="ECO:0000313" key="5">
    <source>
        <dbReference type="EMBL" id="PZC76990.1"/>
    </source>
</evidence>
<evidence type="ECO:0000256" key="1">
    <source>
        <dbReference type="ARBA" id="ARBA00022723"/>
    </source>
</evidence>
<evidence type="ECO:0000256" key="3">
    <source>
        <dbReference type="ARBA" id="ARBA00022833"/>
    </source>
</evidence>
<protein>
    <recommendedName>
        <fullName evidence="4">FLYWCH-type domain-containing protein</fullName>
    </recommendedName>
</protein>